<dbReference type="Pfam" id="PF02427">
    <property type="entry name" value="PSI_PsaE"/>
    <property type="match status" value="1"/>
</dbReference>
<protein>
    <recommendedName>
        <fullName evidence="4">Photosystem I reaction center subunit IV</fullName>
    </recommendedName>
</protein>
<evidence type="ECO:0000256" key="7">
    <source>
        <dbReference type="ARBA" id="ARBA00023136"/>
    </source>
</evidence>
<keyword evidence="5" id="KW-0602">Photosynthesis</keyword>
<dbReference type="Proteomes" id="UP000239001">
    <property type="component" value="Unassembled WGS sequence"/>
</dbReference>
<evidence type="ECO:0000256" key="2">
    <source>
        <dbReference type="ARBA" id="ARBA00004170"/>
    </source>
</evidence>
<keyword evidence="10" id="KW-1185">Reference proteome</keyword>
<accession>A0A2T1LW57</accession>
<keyword evidence="6" id="KW-0603">Photosystem I</keyword>
<comment type="similarity">
    <text evidence="3">Belongs to the PsaE family.</text>
</comment>
<sequence>MIQRGSKVKVLRKESYWFNDVGTVASVDKGTGILYPIIVRFDKLNYAGVNTNNFAFNEVDEVGAPTEKSKRTTATDSGRDTPIEPIARRTGQGEMESTVRPGAEAEAPSVDTTAKEGSPNQGTESR</sequence>
<comment type="function">
    <text evidence="1">Stabilizes the interaction between PsaC and the PSI core, assists the docking of the ferredoxin to PSI and interacts with ferredoxin-NADP oxidoreductase.</text>
</comment>
<reference evidence="9 10" key="2">
    <citation type="submission" date="2018-03" db="EMBL/GenBank/DDBJ databases">
        <authorList>
            <person name="Keele B.F."/>
        </authorList>
    </citation>
    <scope>NUCLEOTIDE SEQUENCE [LARGE SCALE GENOMIC DNA]</scope>
    <source>
        <strain evidence="9 10">CCALA 016</strain>
    </source>
</reference>
<evidence type="ECO:0000313" key="10">
    <source>
        <dbReference type="Proteomes" id="UP000239001"/>
    </source>
</evidence>
<dbReference type="PANTHER" id="PTHR34549:SF2">
    <property type="entry name" value="PHOTOSYSTEM I SUBUNIT IV"/>
    <property type="match status" value="1"/>
</dbReference>
<comment type="caution">
    <text evidence="9">The sequence shown here is derived from an EMBL/GenBank/DDBJ whole genome shotgun (WGS) entry which is preliminary data.</text>
</comment>
<keyword evidence="7" id="KW-0472">Membrane</keyword>
<reference evidence="9 10" key="1">
    <citation type="submission" date="2018-03" db="EMBL/GenBank/DDBJ databases">
        <title>The ancient ancestry and fast evolution of plastids.</title>
        <authorList>
            <person name="Moore K.R."/>
            <person name="Magnabosco C."/>
            <person name="Momper L."/>
            <person name="Gold D.A."/>
            <person name="Bosak T."/>
            <person name="Fournier G.P."/>
        </authorList>
    </citation>
    <scope>NUCLEOTIDE SEQUENCE [LARGE SCALE GENOMIC DNA]</scope>
    <source>
        <strain evidence="9 10">CCALA 016</strain>
    </source>
</reference>
<evidence type="ECO:0000256" key="5">
    <source>
        <dbReference type="ARBA" id="ARBA00022531"/>
    </source>
</evidence>
<dbReference type="AlphaFoldDB" id="A0A2T1LW57"/>
<dbReference type="EMBL" id="PXOH01000015">
    <property type="protein sequence ID" value="PSF36139.1"/>
    <property type="molecule type" value="Genomic_DNA"/>
</dbReference>
<dbReference type="Gene3D" id="2.30.30.50">
    <property type="match status" value="1"/>
</dbReference>
<dbReference type="NCBIfam" id="NF002745">
    <property type="entry name" value="PRK02749.1"/>
    <property type="match status" value="1"/>
</dbReference>
<feature type="region of interest" description="Disordered" evidence="8">
    <location>
        <begin position="61"/>
        <end position="126"/>
    </location>
</feature>
<evidence type="ECO:0000256" key="1">
    <source>
        <dbReference type="ARBA" id="ARBA00001993"/>
    </source>
</evidence>
<evidence type="ECO:0000256" key="4">
    <source>
        <dbReference type="ARBA" id="ARBA00019865"/>
    </source>
</evidence>
<dbReference type="InterPro" id="IPR003375">
    <property type="entry name" value="PSI_PsaE"/>
</dbReference>
<dbReference type="SUPFAM" id="SSF50090">
    <property type="entry name" value="Electron transport accessory proteins"/>
    <property type="match status" value="1"/>
</dbReference>
<evidence type="ECO:0000313" key="9">
    <source>
        <dbReference type="EMBL" id="PSF36139.1"/>
    </source>
</evidence>
<comment type="subcellular location">
    <subcellularLocation>
        <location evidence="2">Membrane</location>
        <topology evidence="2">Peripheral membrane protein</topology>
    </subcellularLocation>
</comment>
<evidence type="ECO:0000256" key="6">
    <source>
        <dbReference type="ARBA" id="ARBA00022836"/>
    </source>
</evidence>
<name>A0A2T1LW57_9CHRO</name>
<evidence type="ECO:0000256" key="8">
    <source>
        <dbReference type="SAM" id="MobiDB-lite"/>
    </source>
</evidence>
<dbReference type="GO" id="GO:0015979">
    <property type="term" value="P:photosynthesis"/>
    <property type="evidence" value="ECO:0007669"/>
    <property type="project" value="UniProtKB-KW"/>
</dbReference>
<dbReference type="GO" id="GO:0009538">
    <property type="term" value="C:photosystem I reaction center"/>
    <property type="evidence" value="ECO:0007669"/>
    <property type="project" value="InterPro"/>
</dbReference>
<dbReference type="RefSeq" id="WP_106457533.1">
    <property type="nucleotide sequence ID" value="NZ_PXOH01000015.1"/>
</dbReference>
<proteinExistence type="inferred from homology"/>
<dbReference type="InterPro" id="IPR008990">
    <property type="entry name" value="Elect_transpt_acc-like_dom_sf"/>
</dbReference>
<gene>
    <name evidence="9" type="ORF">C7H19_14165</name>
</gene>
<dbReference type="OrthoDB" id="427926at2"/>
<organism evidence="9 10">
    <name type="scientific">Aphanothece hegewaldii CCALA 016</name>
    <dbReference type="NCBI Taxonomy" id="2107694"/>
    <lineage>
        <taxon>Bacteria</taxon>
        <taxon>Bacillati</taxon>
        <taxon>Cyanobacteriota</taxon>
        <taxon>Cyanophyceae</taxon>
        <taxon>Oscillatoriophycideae</taxon>
        <taxon>Chroococcales</taxon>
        <taxon>Aphanothecaceae</taxon>
        <taxon>Aphanothece</taxon>
    </lineage>
</organism>
<evidence type="ECO:0000256" key="3">
    <source>
        <dbReference type="ARBA" id="ARBA00007501"/>
    </source>
</evidence>
<dbReference type="PANTHER" id="PTHR34549">
    <property type="entry name" value="PHOTOSYSTEM I REACTION CENTER SUBUNIT IV A, CHLOROPLASTIC-RELATED"/>
    <property type="match status" value="1"/>
</dbReference>